<dbReference type="GeneID" id="19273765"/>
<dbReference type="Pfam" id="PF26639">
    <property type="entry name" value="Het-6_barrel"/>
    <property type="match status" value="1"/>
</dbReference>
<dbReference type="Pfam" id="PF06985">
    <property type="entry name" value="HET"/>
    <property type="match status" value="1"/>
</dbReference>
<evidence type="ECO:0000259" key="2">
    <source>
        <dbReference type="Pfam" id="PF06985"/>
    </source>
</evidence>
<dbReference type="KEGG" id="pfy:PFICI_08752"/>
<dbReference type="PANTHER" id="PTHR24148">
    <property type="entry name" value="ANKYRIN REPEAT DOMAIN-CONTAINING PROTEIN 39 HOMOLOG-RELATED"/>
    <property type="match status" value="1"/>
</dbReference>
<dbReference type="InterPro" id="IPR010730">
    <property type="entry name" value="HET"/>
</dbReference>
<dbReference type="OrthoDB" id="3477286at2759"/>
<dbReference type="InParanoid" id="W3WYP2"/>
<dbReference type="EMBL" id="KI912114">
    <property type="protein sequence ID" value="ETS78899.1"/>
    <property type="molecule type" value="Genomic_DNA"/>
</dbReference>
<dbReference type="STRING" id="1229662.W3WYP2"/>
<organism evidence="3 4">
    <name type="scientific">Pestalotiopsis fici (strain W106-1 / CGMCC3.15140)</name>
    <dbReference type="NCBI Taxonomy" id="1229662"/>
    <lineage>
        <taxon>Eukaryota</taxon>
        <taxon>Fungi</taxon>
        <taxon>Dikarya</taxon>
        <taxon>Ascomycota</taxon>
        <taxon>Pezizomycotina</taxon>
        <taxon>Sordariomycetes</taxon>
        <taxon>Xylariomycetidae</taxon>
        <taxon>Amphisphaeriales</taxon>
        <taxon>Sporocadaceae</taxon>
        <taxon>Pestalotiopsis</taxon>
    </lineage>
</organism>
<sequence length="633" mass="71481">MTQTQSAAVTKCEEEMATLPTHDQTDDSATPRVQMTMVERNPTSDLRSCSCESPCSSTETNSTAAGPTTCKLYSKLPLSQHIRDAGRPKQTAFSIRLIKLKPGVGGDDLECDLFYVPSLKSVRFVALSYCWGDKSDITRISVNGRMVRITKSLYKALFHLRHASVEIILWADAICIDQGNESEKSWQVEHMPQIYTAAAEVIAWIGEGASGSEQAMDYINRYVGATSEAPCQHQDATPHTQLKSLYSREYWNRVWVIQEIAAAHRVNGKCVIRCGHKSVAFADFQSFLTRFFAEQIYTKDDSIMRPKHLVALSTAYEGKSFLQILFDSASFQSTDPRDRIYGIRGILPEFYRNRIKVDYRIGFQKLCQTVISTYIKHEKNLGILCQFKRFSPNDRYPSWVRDLRCVIGGISPSIYSASAGSEPRAFTDDTTLHTDGRCIGRPGRLKGPVDFPLQPTLGQSWPETSNLWKIRTFITRALRKRYPGITPEALESRSMNIVSGDRWRGATAEDTRVPLDAREIWNFISHLDTSSVVDEKVLLMYKHFNVIFSSLINRTLFTTIGGSIGVGPPDMKYGDMICVLHGCSYCVVLRKVKIRHYTFVGPAYVEGAMSGEYIRQAFDDEGNRMADERFHIR</sequence>
<feature type="domain" description="Heterokaryon incompatibility" evidence="2">
    <location>
        <begin position="124"/>
        <end position="259"/>
    </location>
</feature>
<dbReference type="InterPro" id="IPR052895">
    <property type="entry name" value="HetReg/Transcr_Mod"/>
</dbReference>
<dbReference type="RefSeq" id="XP_007835524.1">
    <property type="nucleotide sequence ID" value="XM_007837333.1"/>
</dbReference>
<proteinExistence type="predicted"/>
<dbReference type="OMA" id="CEEEMAT"/>
<gene>
    <name evidence="3" type="ORF">PFICI_08752</name>
</gene>
<name>W3WYP2_PESFW</name>
<feature type="region of interest" description="Disordered" evidence="1">
    <location>
        <begin position="1"/>
        <end position="31"/>
    </location>
</feature>
<reference evidence="4" key="1">
    <citation type="journal article" date="2015" name="BMC Genomics">
        <title>Genomic and transcriptomic analysis of the endophytic fungus Pestalotiopsis fici reveals its lifestyle and high potential for synthesis of natural products.</title>
        <authorList>
            <person name="Wang X."/>
            <person name="Zhang X."/>
            <person name="Liu L."/>
            <person name="Xiang M."/>
            <person name="Wang W."/>
            <person name="Sun X."/>
            <person name="Che Y."/>
            <person name="Guo L."/>
            <person name="Liu G."/>
            <person name="Guo L."/>
            <person name="Wang C."/>
            <person name="Yin W.B."/>
            <person name="Stadler M."/>
            <person name="Zhang X."/>
            <person name="Liu X."/>
        </authorList>
    </citation>
    <scope>NUCLEOTIDE SEQUENCE [LARGE SCALE GENOMIC DNA]</scope>
    <source>
        <strain evidence="4">W106-1 / CGMCC3.15140</strain>
    </source>
</reference>
<evidence type="ECO:0000256" key="1">
    <source>
        <dbReference type="SAM" id="MobiDB-lite"/>
    </source>
</evidence>
<dbReference type="PANTHER" id="PTHR24148:SF73">
    <property type="entry name" value="HET DOMAIN PROTEIN (AFU_ORTHOLOGUE AFUA_8G01020)"/>
    <property type="match status" value="1"/>
</dbReference>
<protein>
    <recommendedName>
        <fullName evidence="2">Heterokaryon incompatibility domain-containing protein</fullName>
    </recommendedName>
</protein>
<dbReference type="HOGENOM" id="CLU_004184_7_4_1"/>
<dbReference type="eggNOG" id="ENOG502QTW7">
    <property type="taxonomic scope" value="Eukaryota"/>
</dbReference>
<dbReference type="Proteomes" id="UP000030651">
    <property type="component" value="Unassembled WGS sequence"/>
</dbReference>
<evidence type="ECO:0000313" key="4">
    <source>
        <dbReference type="Proteomes" id="UP000030651"/>
    </source>
</evidence>
<keyword evidence="4" id="KW-1185">Reference proteome</keyword>
<accession>W3WYP2</accession>
<dbReference type="AlphaFoldDB" id="W3WYP2"/>
<evidence type="ECO:0000313" key="3">
    <source>
        <dbReference type="EMBL" id="ETS78899.1"/>
    </source>
</evidence>